<feature type="domain" description="Prepilin type IV endopeptidase peptidase" evidence="3">
    <location>
        <begin position="15"/>
        <end position="127"/>
    </location>
</feature>
<evidence type="ECO:0000256" key="1">
    <source>
        <dbReference type="ARBA" id="ARBA00005801"/>
    </source>
</evidence>
<feature type="transmembrane region" description="Helical" evidence="2">
    <location>
        <begin position="67"/>
        <end position="88"/>
    </location>
</feature>
<feature type="transmembrane region" description="Helical" evidence="2">
    <location>
        <begin position="6"/>
        <end position="25"/>
    </location>
</feature>
<evidence type="ECO:0000256" key="2">
    <source>
        <dbReference type="SAM" id="Phobius"/>
    </source>
</evidence>
<dbReference type="GO" id="GO:0006465">
    <property type="term" value="P:signal peptide processing"/>
    <property type="evidence" value="ECO:0007669"/>
    <property type="project" value="TreeGrafter"/>
</dbReference>
<keyword evidence="2" id="KW-0472">Membrane</keyword>
<evidence type="ECO:0000313" key="5">
    <source>
        <dbReference type="Proteomes" id="UP000179840"/>
    </source>
</evidence>
<dbReference type="Pfam" id="PF01478">
    <property type="entry name" value="Peptidase_A24"/>
    <property type="match status" value="1"/>
</dbReference>
<feature type="transmembrane region" description="Helical" evidence="2">
    <location>
        <begin position="37"/>
        <end position="55"/>
    </location>
</feature>
<dbReference type="GO" id="GO:0005886">
    <property type="term" value="C:plasma membrane"/>
    <property type="evidence" value="ECO:0007669"/>
    <property type="project" value="TreeGrafter"/>
</dbReference>
<keyword evidence="2" id="KW-0812">Transmembrane</keyword>
<feature type="transmembrane region" description="Helical" evidence="2">
    <location>
        <begin position="109"/>
        <end position="132"/>
    </location>
</feature>
<dbReference type="InterPro" id="IPR000045">
    <property type="entry name" value="Prepilin_IV_endopep_pep"/>
</dbReference>
<dbReference type="PANTHER" id="PTHR30487:SF0">
    <property type="entry name" value="PREPILIN LEADER PEPTIDASE_N-METHYLTRANSFERASE-RELATED"/>
    <property type="match status" value="1"/>
</dbReference>
<dbReference type="EMBL" id="LFKP01000010">
    <property type="protein sequence ID" value="OHV95384.1"/>
    <property type="molecule type" value="Genomic_DNA"/>
</dbReference>
<dbReference type="InterPro" id="IPR050882">
    <property type="entry name" value="Prepilin_peptidase/N-MTase"/>
</dbReference>
<reference evidence="4 5" key="1">
    <citation type="submission" date="2015-06" db="EMBL/GenBank/DDBJ databases">
        <title>Draft genome sequencing of a biphenyl-degrading bacterium, Janthinobacterium lividum MEG1.</title>
        <authorList>
            <person name="Shimodaira J."/>
            <person name="Hatta T."/>
        </authorList>
    </citation>
    <scope>NUCLEOTIDE SEQUENCE [LARGE SCALE GENOMIC DNA]</scope>
    <source>
        <strain evidence="4 5">MEG1</strain>
    </source>
</reference>
<dbReference type="PANTHER" id="PTHR30487">
    <property type="entry name" value="TYPE 4 PREPILIN-LIKE PROTEINS LEADER PEPTIDE-PROCESSING ENZYME"/>
    <property type="match status" value="1"/>
</dbReference>
<dbReference type="AlphaFoldDB" id="A0A1S1U6I2"/>
<feature type="transmembrane region" description="Helical" evidence="2">
    <location>
        <begin position="174"/>
        <end position="197"/>
    </location>
</feature>
<dbReference type="Proteomes" id="UP000179840">
    <property type="component" value="Unassembled WGS sequence"/>
</dbReference>
<evidence type="ECO:0000259" key="3">
    <source>
        <dbReference type="Pfam" id="PF01478"/>
    </source>
</evidence>
<sequence length="198" mass="20694">MMNAHSFWMFSPALVLWGLLAAAVWHDVRSRRIPNRLVFPGALMGLLLNSLPVHLDGVLAPVSAPLGLPMALAGFAVGLALLLPMYAMKAMGAGDVKLMAMVGAFLGPYPVAIALLFSLLAGGVMAVFVASWNGTLLRVTTNSYHLLLQSLMRGVAGDLPRIDAPALPSGKLPYAIAIATGTFIYLALAARGGLGVFA</sequence>
<keyword evidence="2" id="KW-1133">Transmembrane helix</keyword>
<organism evidence="4 5">
    <name type="scientific">Janthinobacterium lividum</name>
    <dbReference type="NCBI Taxonomy" id="29581"/>
    <lineage>
        <taxon>Bacteria</taxon>
        <taxon>Pseudomonadati</taxon>
        <taxon>Pseudomonadota</taxon>
        <taxon>Betaproteobacteria</taxon>
        <taxon>Burkholderiales</taxon>
        <taxon>Oxalobacteraceae</taxon>
        <taxon>Janthinobacterium</taxon>
    </lineage>
</organism>
<protein>
    <recommendedName>
        <fullName evidence="3">Prepilin type IV endopeptidase peptidase domain-containing protein</fullName>
    </recommendedName>
</protein>
<evidence type="ECO:0000313" key="4">
    <source>
        <dbReference type="EMBL" id="OHV95384.1"/>
    </source>
</evidence>
<comment type="similarity">
    <text evidence="1">Belongs to the peptidase A24 family.</text>
</comment>
<dbReference type="GO" id="GO:0004190">
    <property type="term" value="F:aspartic-type endopeptidase activity"/>
    <property type="evidence" value="ECO:0007669"/>
    <property type="project" value="InterPro"/>
</dbReference>
<gene>
    <name evidence="4" type="ORF">AKG95_19625</name>
</gene>
<proteinExistence type="inferred from homology"/>
<dbReference type="Gene3D" id="1.20.120.1220">
    <property type="match status" value="1"/>
</dbReference>
<comment type="caution">
    <text evidence="4">The sequence shown here is derived from an EMBL/GenBank/DDBJ whole genome shotgun (WGS) entry which is preliminary data.</text>
</comment>
<dbReference type="RefSeq" id="WP_347337276.1">
    <property type="nucleotide sequence ID" value="NZ_LFKP01000010.1"/>
</dbReference>
<name>A0A1S1U6I2_9BURK</name>
<accession>A0A1S1U6I2</accession>